<feature type="domain" description="Sodium/calcium exchanger membrane region" evidence="10">
    <location>
        <begin position="13"/>
        <end position="173"/>
    </location>
</feature>
<dbReference type="Gene3D" id="1.20.1420.30">
    <property type="entry name" value="NCX, central ion-binding region"/>
    <property type="match status" value="1"/>
</dbReference>
<evidence type="ECO:0000259" key="10">
    <source>
        <dbReference type="Pfam" id="PF01699"/>
    </source>
</evidence>
<keyword evidence="3" id="KW-0050">Antiport</keyword>
<evidence type="ECO:0000256" key="1">
    <source>
        <dbReference type="ARBA" id="ARBA00004127"/>
    </source>
</evidence>
<evidence type="ECO:0000256" key="6">
    <source>
        <dbReference type="ARBA" id="ARBA00022989"/>
    </source>
</evidence>
<dbReference type="Proteomes" id="UP001159427">
    <property type="component" value="Unassembled WGS sequence"/>
</dbReference>
<dbReference type="PANTHER" id="PTHR11878">
    <property type="entry name" value="SODIUM/CALCIUM EXCHANGER"/>
    <property type="match status" value="1"/>
</dbReference>
<feature type="transmembrane region" description="Helical" evidence="9">
    <location>
        <begin position="88"/>
        <end position="107"/>
    </location>
</feature>
<dbReference type="EMBL" id="CALNXI010000232">
    <property type="protein sequence ID" value="CAH3022753.1"/>
    <property type="molecule type" value="Genomic_DNA"/>
</dbReference>
<gene>
    <name evidence="11" type="ORF">PEVE_00016738</name>
</gene>
<evidence type="ECO:0000256" key="7">
    <source>
        <dbReference type="ARBA" id="ARBA00023065"/>
    </source>
</evidence>
<dbReference type="Pfam" id="PF01699">
    <property type="entry name" value="Na_Ca_ex"/>
    <property type="match status" value="1"/>
</dbReference>
<evidence type="ECO:0000256" key="5">
    <source>
        <dbReference type="ARBA" id="ARBA00022692"/>
    </source>
</evidence>
<dbReference type="InterPro" id="IPR004837">
    <property type="entry name" value="NaCa_Exmemb"/>
</dbReference>
<protein>
    <recommendedName>
        <fullName evidence="10">Sodium/calcium exchanger membrane region domain-containing protein</fullName>
    </recommendedName>
</protein>
<proteinExistence type="predicted"/>
<keyword evidence="7" id="KW-0406">Ion transport</keyword>
<dbReference type="PANTHER" id="PTHR11878:SF70">
    <property type="entry name" value="CALX-BETA DOMAIN-CONTAINING PROTEIN"/>
    <property type="match status" value="1"/>
</dbReference>
<comment type="caution">
    <text evidence="11">The sequence shown here is derived from an EMBL/GenBank/DDBJ whole genome shotgun (WGS) entry which is preliminary data.</text>
</comment>
<evidence type="ECO:0000256" key="8">
    <source>
        <dbReference type="ARBA" id="ARBA00023136"/>
    </source>
</evidence>
<dbReference type="InterPro" id="IPR044880">
    <property type="entry name" value="NCX_ion-bd_dom_sf"/>
</dbReference>
<reference evidence="11 12" key="1">
    <citation type="submission" date="2022-05" db="EMBL/GenBank/DDBJ databases">
        <authorList>
            <consortium name="Genoscope - CEA"/>
            <person name="William W."/>
        </authorList>
    </citation>
    <scope>NUCLEOTIDE SEQUENCE [LARGE SCALE GENOMIC DNA]</scope>
</reference>
<feature type="transmembrane region" description="Helical" evidence="9">
    <location>
        <begin position="119"/>
        <end position="139"/>
    </location>
</feature>
<accession>A0ABN8LZL0</accession>
<comment type="subcellular location">
    <subcellularLocation>
        <location evidence="1">Endomembrane system</location>
        <topology evidence="1">Multi-pass membrane protein</topology>
    </subcellularLocation>
</comment>
<keyword evidence="2" id="KW-0813">Transport</keyword>
<feature type="transmembrane region" description="Helical" evidence="9">
    <location>
        <begin position="12"/>
        <end position="30"/>
    </location>
</feature>
<evidence type="ECO:0000256" key="3">
    <source>
        <dbReference type="ARBA" id="ARBA00022449"/>
    </source>
</evidence>
<evidence type="ECO:0000313" key="11">
    <source>
        <dbReference type="EMBL" id="CAH3022753.1"/>
    </source>
</evidence>
<evidence type="ECO:0000256" key="9">
    <source>
        <dbReference type="SAM" id="Phobius"/>
    </source>
</evidence>
<dbReference type="PRINTS" id="PR01259">
    <property type="entry name" value="NACAEXCHNGR"/>
</dbReference>
<evidence type="ECO:0000256" key="2">
    <source>
        <dbReference type="ARBA" id="ARBA00022448"/>
    </source>
</evidence>
<keyword evidence="5 9" id="KW-0812">Transmembrane</keyword>
<keyword evidence="8 9" id="KW-0472">Membrane</keyword>
<name>A0ABN8LZL0_9CNID</name>
<organism evidence="11 12">
    <name type="scientific">Porites evermanni</name>
    <dbReference type="NCBI Taxonomy" id="104178"/>
    <lineage>
        <taxon>Eukaryota</taxon>
        <taxon>Metazoa</taxon>
        <taxon>Cnidaria</taxon>
        <taxon>Anthozoa</taxon>
        <taxon>Hexacorallia</taxon>
        <taxon>Scleractinia</taxon>
        <taxon>Fungiina</taxon>
        <taxon>Poritidae</taxon>
        <taxon>Porites</taxon>
    </lineage>
</organism>
<evidence type="ECO:0000313" key="12">
    <source>
        <dbReference type="Proteomes" id="UP001159427"/>
    </source>
</evidence>
<keyword evidence="4" id="KW-0106">Calcium</keyword>
<dbReference type="InterPro" id="IPR004836">
    <property type="entry name" value="Na_Ca_Ex"/>
</dbReference>
<evidence type="ECO:0000256" key="4">
    <source>
        <dbReference type="ARBA" id="ARBA00022568"/>
    </source>
</evidence>
<sequence>MVFLFHRNFLGGWPAFIISLLFIAGLTALVEQLGKLLGCVVGLKNSVTGITIIAIGTSLPDTFASRSAALHDIGADASIGNITGHNSVNVFLGLGLPWVISTCYHAVKKTKYIVYSGNLTFSVVIFSSFGLVCILTLVIRRWVIKGELGGSATSKCLTGLFLVFLWCSNIVLSSLMAYGILPVTF</sequence>
<dbReference type="InterPro" id="IPR051171">
    <property type="entry name" value="CaCA"/>
</dbReference>
<keyword evidence="6 9" id="KW-1133">Transmembrane helix</keyword>
<keyword evidence="12" id="KW-1185">Reference proteome</keyword>
<keyword evidence="4" id="KW-0109">Calcium transport</keyword>
<feature type="transmembrane region" description="Helical" evidence="9">
    <location>
        <begin position="160"/>
        <end position="181"/>
    </location>
</feature>